<gene>
    <name evidence="1" type="ORF">Lstg_2163</name>
    <name evidence="2" type="ORF">NCTC11991_00130</name>
</gene>
<organism evidence="2 4">
    <name type="scientific">Legionella steigerwaltii</name>
    <dbReference type="NCBI Taxonomy" id="460"/>
    <lineage>
        <taxon>Bacteria</taxon>
        <taxon>Pseudomonadati</taxon>
        <taxon>Pseudomonadota</taxon>
        <taxon>Gammaproteobacteria</taxon>
        <taxon>Legionellales</taxon>
        <taxon>Legionellaceae</taxon>
        <taxon>Legionella</taxon>
    </lineage>
</organism>
<reference evidence="1 3" key="1">
    <citation type="submission" date="2015-11" db="EMBL/GenBank/DDBJ databases">
        <title>Genomic analysis of 38 Legionella species identifies large and diverse effector repertoires.</title>
        <authorList>
            <person name="Burstein D."/>
            <person name="Amaro F."/>
            <person name="Zusman T."/>
            <person name="Lifshitz Z."/>
            <person name="Cohen O."/>
            <person name="Gilbert J.A."/>
            <person name="Pupko T."/>
            <person name="Shuman H.A."/>
            <person name="Segal G."/>
        </authorList>
    </citation>
    <scope>NUCLEOTIDE SEQUENCE [LARGE SCALE GENOMIC DNA]</scope>
    <source>
        <strain evidence="1 3">SC-18-C9</strain>
    </source>
</reference>
<accession>A0A378L6L6</accession>
<dbReference type="Proteomes" id="UP000054820">
    <property type="component" value="Unassembled WGS sequence"/>
</dbReference>
<reference evidence="2 4" key="2">
    <citation type="submission" date="2018-06" db="EMBL/GenBank/DDBJ databases">
        <authorList>
            <consortium name="Pathogen Informatics"/>
            <person name="Doyle S."/>
        </authorList>
    </citation>
    <scope>NUCLEOTIDE SEQUENCE [LARGE SCALE GENOMIC DNA]</scope>
    <source>
        <strain evidence="2 4">NCTC11991</strain>
    </source>
</reference>
<dbReference type="EMBL" id="LNYZ01000014">
    <property type="protein sequence ID" value="KTD77071.1"/>
    <property type="molecule type" value="Genomic_DNA"/>
</dbReference>
<protein>
    <submittedName>
        <fullName evidence="2">Uncharacterized protein</fullName>
    </submittedName>
</protein>
<evidence type="ECO:0000313" key="1">
    <source>
        <dbReference type="EMBL" id="KTD77071.1"/>
    </source>
</evidence>
<proteinExistence type="predicted"/>
<evidence type="ECO:0000313" key="2">
    <source>
        <dbReference type="EMBL" id="STY21562.1"/>
    </source>
</evidence>
<dbReference type="AlphaFoldDB" id="A0A378L6L6"/>
<name>A0A378L6L6_9GAMM</name>
<evidence type="ECO:0000313" key="4">
    <source>
        <dbReference type="Proteomes" id="UP000255110"/>
    </source>
</evidence>
<evidence type="ECO:0000313" key="3">
    <source>
        <dbReference type="Proteomes" id="UP000054820"/>
    </source>
</evidence>
<dbReference type="Proteomes" id="UP000255110">
    <property type="component" value="Unassembled WGS sequence"/>
</dbReference>
<dbReference type="EMBL" id="UGOY01000001">
    <property type="protein sequence ID" value="STY21562.1"/>
    <property type="molecule type" value="Genomic_DNA"/>
</dbReference>
<keyword evidence="3" id="KW-1185">Reference proteome</keyword>
<sequence length="95" mass="10835">MPSTVNDFCLIFVQKWFDSGVFPILRMFHNCSLGEGEAVTRVSLCFTQATILIIVDSLDEVLTASSFVIFDRKKEFLHKKHEAVADFPINHNLFP</sequence>